<dbReference type="Pfam" id="PF01467">
    <property type="entry name" value="CTP_transf_like"/>
    <property type="match status" value="1"/>
</dbReference>
<dbReference type="GO" id="GO:0004140">
    <property type="term" value="F:dephospho-CoA kinase activity"/>
    <property type="evidence" value="ECO:0007669"/>
    <property type="project" value="TreeGrafter"/>
</dbReference>
<gene>
    <name evidence="2" type="ORF">FHL15_007590</name>
</gene>
<organism evidence="2 3">
    <name type="scientific">Xylaria flabelliformis</name>
    <dbReference type="NCBI Taxonomy" id="2512241"/>
    <lineage>
        <taxon>Eukaryota</taxon>
        <taxon>Fungi</taxon>
        <taxon>Dikarya</taxon>
        <taxon>Ascomycota</taxon>
        <taxon>Pezizomycotina</taxon>
        <taxon>Sordariomycetes</taxon>
        <taxon>Xylariomycetidae</taxon>
        <taxon>Xylariales</taxon>
        <taxon>Xylariaceae</taxon>
        <taxon>Xylaria</taxon>
    </lineage>
</organism>
<dbReference type="SUPFAM" id="SSF52374">
    <property type="entry name" value="Nucleotidylyl transferase"/>
    <property type="match status" value="1"/>
</dbReference>
<dbReference type="EMBL" id="VFLP01000044">
    <property type="protein sequence ID" value="TRX91585.1"/>
    <property type="molecule type" value="Genomic_DNA"/>
</dbReference>
<dbReference type="InterPro" id="IPR004821">
    <property type="entry name" value="Cyt_trans-like"/>
</dbReference>
<reference evidence="3" key="1">
    <citation type="submission" date="2019-06" db="EMBL/GenBank/DDBJ databases">
        <title>Draft genome sequence of the griseofulvin-producing fungus Xylaria cubensis strain G536.</title>
        <authorList>
            <person name="Mead M.E."/>
            <person name="Raja H.A."/>
            <person name="Steenwyk J.L."/>
            <person name="Knowles S.L."/>
            <person name="Oberlies N.H."/>
            <person name="Rokas A."/>
        </authorList>
    </citation>
    <scope>NUCLEOTIDE SEQUENCE [LARGE SCALE GENOMIC DNA]</scope>
    <source>
        <strain evidence="3">G536</strain>
    </source>
</reference>
<dbReference type="AlphaFoldDB" id="A0A553HUF8"/>
<dbReference type="InterPro" id="IPR014729">
    <property type="entry name" value="Rossmann-like_a/b/a_fold"/>
</dbReference>
<protein>
    <recommendedName>
        <fullName evidence="1">Cytidyltransferase-like domain-containing protein</fullName>
    </recommendedName>
</protein>
<accession>A0A553HUF8</accession>
<dbReference type="PANTHER" id="PTHR10695:SF46">
    <property type="entry name" value="BIFUNCTIONAL COENZYME A SYNTHASE-RELATED"/>
    <property type="match status" value="1"/>
</dbReference>
<dbReference type="Proteomes" id="UP000319160">
    <property type="component" value="Unassembled WGS sequence"/>
</dbReference>
<proteinExistence type="predicted"/>
<feature type="domain" description="Cytidyltransferase-like" evidence="1">
    <location>
        <begin position="214"/>
        <end position="398"/>
    </location>
</feature>
<dbReference type="Gene3D" id="3.40.50.620">
    <property type="entry name" value="HUPs"/>
    <property type="match status" value="1"/>
</dbReference>
<keyword evidence="3" id="KW-1185">Reference proteome</keyword>
<evidence type="ECO:0000313" key="2">
    <source>
        <dbReference type="EMBL" id="TRX91585.1"/>
    </source>
</evidence>
<name>A0A553HUF8_9PEZI</name>
<evidence type="ECO:0000313" key="3">
    <source>
        <dbReference type="Proteomes" id="UP000319160"/>
    </source>
</evidence>
<comment type="caution">
    <text evidence="2">The sequence shown here is derived from an EMBL/GenBank/DDBJ whole genome shotgun (WGS) entry which is preliminary data.</text>
</comment>
<evidence type="ECO:0000259" key="1">
    <source>
        <dbReference type="Pfam" id="PF01467"/>
    </source>
</evidence>
<dbReference type="OrthoDB" id="330671at2759"/>
<dbReference type="PANTHER" id="PTHR10695">
    <property type="entry name" value="DEPHOSPHO-COA KINASE-RELATED"/>
    <property type="match status" value="1"/>
</dbReference>
<sequence>MANHHDSPSLLLLPPPPSPADHAALNAAYKPSIKAAIAKLKDQGPHLDDRGSVLFVGIASPILALAGPEPHYSSLSWPAAQSVLAHVYGIVAIVCAQLSVPSEMRAGPDSVDVRVVFIDHDLSKPLAGDSRPTIHANNTVIVDLPTFAATYHPWKQIFHVNSEQGYQLFSSYIKIYERIQTLRQDQLVVVESGLSLTKNSLPSTQSKTYPVVCLGGTFDHLHAGHKLLLTAAAILLKVPEDPGTPPARFVIGVTGDELLKRKKYAELVQSWDLRVANVIEFLASILQLSKSGWTDPDVIKKDNKVVARYRDGAIEIHCVVLRDAFGPTTTEEEMDVLVVSGETRSGGDAVNARRRELGWHDLEIFEVDVLDAEDSADGPTQTKKDFATKISSTAIRERKAEARK</sequence>
<dbReference type="GO" id="GO:0015937">
    <property type="term" value="P:coenzyme A biosynthetic process"/>
    <property type="evidence" value="ECO:0007669"/>
    <property type="project" value="TreeGrafter"/>
</dbReference>
<dbReference type="STRING" id="2512241.A0A553HUF8"/>